<feature type="domain" description="DUF1858" evidence="1">
    <location>
        <begin position="5"/>
        <end position="57"/>
    </location>
</feature>
<comment type="caution">
    <text evidence="2">The sequence shown here is derived from an EMBL/GenBank/DDBJ whole genome shotgun (WGS) entry which is preliminary data.</text>
</comment>
<evidence type="ECO:0000313" key="2">
    <source>
        <dbReference type="EMBL" id="OPJ55427.1"/>
    </source>
</evidence>
<keyword evidence="3" id="KW-1185">Reference proteome</keyword>
<dbReference type="PANTHER" id="PTHR39341">
    <property type="entry name" value="BSL7085 PROTEIN"/>
    <property type="match status" value="1"/>
</dbReference>
<evidence type="ECO:0000259" key="1">
    <source>
        <dbReference type="Pfam" id="PF08984"/>
    </source>
</evidence>
<dbReference type="RefSeq" id="WP_079412656.1">
    <property type="nucleotide sequence ID" value="NZ_MZGW01000005.1"/>
</dbReference>
<organism evidence="2 3">
    <name type="scientific">Alkalithermobacter paradoxus</name>
    <dbReference type="NCBI Taxonomy" id="29349"/>
    <lineage>
        <taxon>Bacteria</taxon>
        <taxon>Bacillati</taxon>
        <taxon>Bacillota</taxon>
        <taxon>Clostridia</taxon>
        <taxon>Peptostreptococcales</taxon>
        <taxon>Tepidibacteraceae</taxon>
        <taxon>Alkalithermobacter</taxon>
    </lineage>
</organism>
<gene>
    <name evidence="2" type="ORF">CLOTH_14900</name>
</gene>
<dbReference type="InterPro" id="IPR023883">
    <property type="entry name" value="CHP03980_redox-disulphide"/>
</dbReference>
<dbReference type="EMBL" id="MZGW01000005">
    <property type="protein sequence ID" value="OPJ55427.1"/>
    <property type="molecule type" value="Genomic_DNA"/>
</dbReference>
<proteinExistence type="predicted"/>
<evidence type="ECO:0000313" key="3">
    <source>
        <dbReference type="Proteomes" id="UP000190140"/>
    </source>
</evidence>
<reference evidence="2 3" key="1">
    <citation type="submission" date="2017-03" db="EMBL/GenBank/DDBJ databases">
        <title>Genome sequence of Clostridium thermoalcaliphilum DSM 7309.</title>
        <authorList>
            <person name="Poehlein A."/>
            <person name="Daniel R."/>
        </authorList>
    </citation>
    <scope>NUCLEOTIDE SEQUENCE [LARGE SCALE GENOMIC DNA]</scope>
    <source>
        <strain evidence="2 3">DSM 7309</strain>
    </source>
</reference>
<dbReference type="AlphaFoldDB" id="A0A1V4I7A3"/>
<dbReference type="Gene3D" id="1.10.3910.10">
    <property type="entry name" value="SP0561-like"/>
    <property type="match status" value="1"/>
</dbReference>
<dbReference type="Proteomes" id="UP000190140">
    <property type="component" value="Unassembled WGS sequence"/>
</dbReference>
<dbReference type="InterPro" id="IPR015077">
    <property type="entry name" value="DUF1858"/>
</dbReference>
<dbReference type="OrthoDB" id="15017at2"/>
<dbReference type="InterPro" id="IPR038062">
    <property type="entry name" value="ScdA-like_N_sf"/>
</dbReference>
<name>A0A1V4I7A3_9FIRM</name>
<dbReference type="Pfam" id="PF08984">
    <property type="entry name" value="DUF1858"/>
    <property type="match status" value="1"/>
</dbReference>
<dbReference type="STRING" id="29349.CLOTH_14900"/>
<accession>A0A1V4I7A3</accession>
<dbReference type="NCBIfam" id="TIGR03980">
    <property type="entry name" value="prismane_assoc"/>
    <property type="match status" value="1"/>
</dbReference>
<dbReference type="SUPFAM" id="SSF140683">
    <property type="entry name" value="SP0561-like"/>
    <property type="match status" value="1"/>
</dbReference>
<dbReference type="PANTHER" id="PTHR39341:SF1">
    <property type="entry name" value="DUF1858 DOMAIN-CONTAINING PROTEIN"/>
    <property type="match status" value="1"/>
</dbReference>
<sequence>MFKVTKDMTIMQVLNQDREVAHVFMKHGLHCLGCPGATMESIGDAANVHGINLETLLNDLNNFFEEKSK</sequence>
<protein>
    <recommendedName>
        <fullName evidence="1">DUF1858 domain-containing protein</fullName>
    </recommendedName>
</protein>